<evidence type="ECO:0000313" key="3">
    <source>
        <dbReference type="Proteomes" id="UP000023464"/>
    </source>
</evidence>
<feature type="signal peptide" evidence="1">
    <location>
        <begin position="1"/>
        <end position="19"/>
    </location>
</feature>
<dbReference type="Proteomes" id="UP000023464">
    <property type="component" value="Unassembled WGS sequence"/>
</dbReference>
<gene>
    <name evidence="2" type="ORF">BA1DRAFT_03101</name>
</gene>
<dbReference type="RefSeq" id="WP_036780661.1">
    <property type="nucleotide sequence ID" value="NZ_CAWLTM010000066.1"/>
</dbReference>
<name>A0A022PF49_9GAMM</name>
<protein>
    <submittedName>
        <fullName evidence="2">Uncharacterized protein</fullName>
    </submittedName>
</protein>
<proteinExistence type="predicted"/>
<reference evidence="2 3" key="1">
    <citation type="submission" date="2014-03" db="EMBL/GenBank/DDBJ databases">
        <title>Draft Genome of Photorhabdus luminescens BA1, an Egyptian Isolate.</title>
        <authorList>
            <person name="Ghazal S."/>
            <person name="Hurst S.G.IV."/>
            <person name="Morris K."/>
            <person name="Thomas K."/>
            <person name="Tisa L.S."/>
        </authorList>
    </citation>
    <scope>NUCLEOTIDE SEQUENCE [LARGE SCALE GENOMIC DNA]</scope>
    <source>
        <strain evidence="2 3">BA1</strain>
    </source>
</reference>
<sequence length="127" mass="13713">MKRLILILTAMLFTANAVAGTRSDGCADINGWNVQQVIQKAEQKGIIKSDNVDISKSSSILLNELPLKYNGRIITLNDGVEGEKLSTEVIKVSLFDKSRNSAVNIIAVTLVSNIECSLTDPSVIVIP</sequence>
<dbReference type="AlphaFoldDB" id="A0A022PF49"/>
<feature type="chain" id="PRO_5001505966" evidence="1">
    <location>
        <begin position="20"/>
        <end position="127"/>
    </location>
</feature>
<dbReference type="EMBL" id="JFGV01000049">
    <property type="protein sequence ID" value="EYU14356.1"/>
    <property type="molecule type" value="Genomic_DNA"/>
</dbReference>
<keyword evidence="1" id="KW-0732">Signal</keyword>
<evidence type="ECO:0000256" key="1">
    <source>
        <dbReference type="SAM" id="SignalP"/>
    </source>
</evidence>
<evidence type="ECO:0000313" key="2">
    <source>
        <dbReference type="EMBL" id="EYU14356.1"/>
    </source>
</evidence>
<organism evidence="2 3">
    <name type="scientific">Photorhabdus aegyptia</name>
    <dbReference type="NCBI Taxonomy" id="2805098"/>
    <lineage>
        <taxon>Bacteria</taxon>
        <taxon>Pseudomonadati</taxon>
        <taxon>Pseudomonadota</taxon>
        <taxon>Gammaproteobacteria</taxon>
        <taxon>Enterobacterales</taxon>
        <taxon>Morganellaceae</taxon>
        <taxon>Photorhabdus</taxon>
    </lineage>
</organism>
<keyword evidence="3" id="KW-1185">Reference proteome</keyword>
<comment type="caution">
    <text evidence="2">The sequence shown here is derived from an EMBL/GenBank/DDBJ whole genome shotgun (WGS) entry which is preliminary data.</text>
</comment>
<accession>A0A022PF49</accession>